<comment type="caution">
    <text evidence="1">The sequence shown here is derived from an EMBL/GenBank/DDBJ whole genome shotgun (WGS) entry which is preliminary data.</text>
</comment>
<name>A0A1Y1S757_9MICR</name>
<gene>
    <name evidence="1" type="primary">NOL10</name>
    <name evidence="1" type="ORF">ECANGB1_995</name>
</gene>
<organism evidence="1 2">
    <name type="scientific">Enterospora canceri</name>
    <dbReference type="NCBI Taxonomy" id="1081671"/>
    <lineage>
        <taxon>Eukaryota</taxon>
        <taxon>Fungi</taxon>
        <taxon>Fungi incertae sedis</taxon>
        <taxon>Microsporidia</taxon>
        <taxon>Enterocytozoonidae</taxon>
        <taxon>Enterospora</taxon>
    </lineage>
</organism>
<keyword evidence="2" id="KW-1185">Reference proteome</keyword>
<protein>
    <submittedName>
        <fullName evidence="1">NOL10</fullName>
    </submittedName>
</protein>
<dbReference type="SUPFAM" id="SSF50978">
    <property type="entry name" value="WD40 repeat-like"/>
    <property type="match status" value="1"/>
</dbReference>
<reference evidence="1 2" key="1">
    <citation type="journal article" date="2017" name="Environ. Microbiol.">
        <title>Decay of the glycolytic pathway and adaptation to intranuclear parasitism within Enterocytozoonidae microsporidia.</title>
        <authorList>
            <person name="Wiredu Boakye D."/>
            <person name="Jaroenlak P."/>
            <person name="Prachumwat A."/>
            <person name="Williams T.A."/>
            <person name="Bateman K.S."/>
            <person name="Itsathitphaisarn O."/>
            <person name="Sritunyalucksana K."/>
            <person name="Paszkiewicz K.H."/>
            <person name="Moore K.A."/>
            <person name="Stentiford G.D."/>
            <person name="Williams B.A."/>
        </authorList>
    </citation>
    <scope>NUCLEOTIDE SEQUENCE [LARGE SCALE GENOMIC DNA]</scope>
    <source>
        <strain evidence="1 2">GB1</strain>
    </source>
</reference>
<proteinExistence type="predicted"/>
<accession>A0A1Y1S757</accession>
<dbReference type="InterPro" id="IPR036322">
    <property type="entry name" value="WD40_repeat_dom_sf"/>
</dbReference>
<dbReference type="VEuPathDB" id="MicrosporidiaDB:ECANGB1_995"/>
<dbReference type="OrthoDB" id="273340at2759"/>
<dbReference type="Proteomes" id="UP000192639">
    <property type="component" value="Unassembled WGS sequence"/>
</dbReference>
<evidence type="ECO:0000313" key="1">
    <source>
        <dbReference type="EMBL" id="ORD94236.1"/>
    </source>
</evidence>
<evidence type="ECO:0000313" key="2">
    <source>
        <dbReference type="Proteomes" id="UP000192639"/>
    </source>
</evidence>
<dbReference type="EMBL" id="LWDP01000028">
    <property type="protein sequence ID" value="ORD94236.1"/>
    <property type="molecule type" value="Genomic_DNA"/>
</dbReference>
<dbReference type="AlphaFoldDB" id="A0A1Y1S757"/>
<sequence>MGRKLDEFNGRFGFNDACYDIKYRNGRILCAGTYKPSIKMYDVEHQNIVVERHCAEEIIKCEFVTDERNCALRRDRMVEFYTKAGLLEKIKFKNECYDIKAVEGLLYVAGDKIGQFDMVKGEFADSIDCKAYEVTVDGGVIGVRNHRGLTFYDSRTNERIKSIEQEVVAFDTCGNSVVYSDERDVFELDRRNWNSSKVSVDFSDATVKHIKCIDPNNRIYGGNSTILFSRTNQNEDVGFIINRICLGQCRLFVGGESEQISVYDLD</sequence>